<evidence type="ECO:0000313" key="4">
    <source>
        <dbReference type="Proteomes" id="UP001344251"/>
    </source>
</evidence>
<protein>
    <submittedName>
        <fullName evidence="3">ABC transporter permease</fullName>
    </submittedName>
</protein>
<sequence>MTRTNTAGAEVANAAEPGDAPGSGPAARRELLHGLPWLVWRRHRTFLRLALLVTVVGCAVFAYQRIGLMDFLHTRGTTPDSEGRLGNDFQNAYGRLFRSGSQLLEFLPVLIGVFLGAPLIAGEQEHGTIKLVSTQSVSRGRWVAATLALPLTVAVLCTALLSAAFTWLWTPAHTLAMGGDWLTGGAFDSTGPVPVAWTLFLTVCGIALGMLVKRVVRAMAATALLALVTSLVWSELLIGRLGTLRSVSYPYGGDGPDLPPDAVRIDDWVSTADGKLYGYGTCVHGDAESCRAKLGIVNRVTQYFDYGQMAGMQWLGAGILLALTAVVLTFVVWRAHRRPL</sequence>
<organism evidence="3 4">
    <name type="scientific">Streptomyces decoyicus</name>
    <dbReference type="NCBI Taxonomy" id="249567"/>
    <lineage>
        <taxon>Bacteria</taxon>
        <taxon>Bacillati</taxon>
        <taxon>Actinomycetota</taxon>
        <taxon>Actinomycetes</taxon>
        <taxon>Kitasatosporales</taxon>
        <taxon>Streptomycetaceae</taxon>
        <taxon>Streptomyces</taxon>
    </lineage>
</organism>
<feature type="region of interest" description="Disordered" evidence="1">
    <location>
        <begin position="1"/>
        <end position="25"/>
    </location>
</feature>
<evidence type="ECO:0000313" key="3">
    <source>
        <dbReference type="EMBL" id="WSB70770.1"/>
    </source>
</evidence>
<accession>A0ABZ1FK26</accession>
<dbReference type="RefSeq" id="WP_326620312.1">
    <property type="nucleotide sequence ID" value="NZ_CP109106.1"/>
</dbReference>
<dbReference type="EMBL" id="CP109106">
    <property type="protein sequence ID" value="WSB70770.1"/>
    <property type="molecule type" value="Genomic_DNA"/>
</dbReference>
<name>A0ABZ1FK26_9ACTN</name>
<reference evidence="3 4" key="1">
    <citation type="submission" date="2022-10" db="EMBL/GenBank/DDBJ databases">
        <title>The complete genomes of actinobacterial strains from the NBC collection.</title>
        <authorList>
            <person name="Joergensen T.S."/>
            <person name="Alvarez Arevalo M."/>
            <person name="Sterndorff E.B."/>
            <person name="Faurdal D."/>
            <person name="Vuksanovic O."/>
            <person name="Mourched A.-S."/>
            <person name="Charusanti P."/>
            <person name="Shaw S."/>
            <person name="Blin K."/>
            <person name="Weber T."/>
        </authorList>
    </citation>
    <scope>NUCLEOTIDE SEQUENCE [LARGE SCALE GENOMIC DNA]</scope>
    <source>
        <strain evidence="3 4">NBC 01774</strain>
    </source>
</reference>
<feature type="transmembrane region" description="Helical" evidence="2">
    <location>
        <begin position="46"/>
        <end position="66"/>
    </location>
</feature>
<evidence type="ECO:0000256" key="2">
    <source>
        <dbReference type="SAM" id="Phobius"/>
    </source>
</evidence>
<keyword evidence="2" id="KW-0812">Transmembrane</keyword>
<evidence type="ECO:0000256" key="1">
    <source>
        <dbReference type="SAM" id="MobiDB-lite"/>
    </source>
</evidence>
<keyword evidence="4" id="KW-1185">Reference proteome</keyword>
<feature type="transmembrane region" description="Helical" evidence="2">
    <location>
        <begin position="103"/>
        <end position="121"/>
    </location>
</feature>
<feature type="transmembrane region" description="Helical" evidence="2">
    <location>
        <begin position="142"/>
        <end position="169"/>
    </location>
</feature>
<keyword evidence="2" id="KW-0472">Membrane</keyword>
<gene>
    <name evidence="3" type="ORF">OG863_24030</name>
</gene>
<feature type="transmembrane region" description="Helical" evidence="2">
    <location>
        <begin position="189"/>
        <end position="211"/>
    </location>
</feature>
<dbReference type="Pfam" id="PF12679">
    <property type="entry name" value="ABC2_membrane_2"/>
    <property type="match status" value="1"/>
</dbReference>
<feature type="transmembrane region" description="Helical" evidence="2">
    <location>
        <begin position="314"/>
        <end position="333"/>
    </location>
</feature>
<feature type="transmembrane region" description="Helical" evidence="2">
    <location>
        <begin position="218"/>
        <end position="238"/>
    </location>
</feature>
<proteinExistence type="predicted"/>
<keyword evidence="2" id="KW-1133">Transmembrane helix</keyword>
<dbReference type="Proteomes" id="UP001344251">
    <property type="component" value="Chromosome"/>
</dbReference>